<dbReference type="InterPro" id="IPR016163">
    <property type="entry name" value="Ald_DH_C"/>
</dbReference>
<keyword evidence="2 7" id="KW-0560">Oxidoreductase</keyword>
<keyword evidence="3" id="KW-0520">NAD</keyword>
<dbReference type="InterPro" id="IPR029510">
    <property type="entry name" value="Ald_DH_CS_GLU"/>
</dbReference>
<reference evidence="9" key="1">
    <citation type="submission" date="2021-10" db="EMBL/GenBank/DDBJ databases">
        <authorList>
            <person name="Piombo E."/>
        </authorList>
    </citation>
    <scope>NUCLEOTIDE SEQUENCE</scope>
</reference>
<dbReference type="EMBL" id="CABFNQ020000648">
    <property type="protein sequence ID" value="CAH0021056.1"/>
    <property type="molecule type" value="Genomic_DNA"/>
</dbReference>
<organism evidence="9 10">
    <name type="scientific">Clonostachys rhizophaga</name>
    <dbReference type="NCBI Taxonomy" id="160324"/>
    <lineage>
        <taxon>Eukaryota</taxon>
        <taxon>Fungi</taxon>
        <taxon>Dikarya</taxon>
        <taxon>Ascomycota</taxon>
        <taxon>Pezizomycotina</taxon>
        <taxon>Sordariomycetes</taxon>
        <taxon>Hypocreomycetidae</taxon>
        <taxon>Hypocreales</taxon>
        <taxon>Bionectriaceae</taxon>
        <taxon>Clonostachys</taxon>
    </lineage>
</organism>
<dbReference type="PANTHER" id="PTHR11699">
    <property type="entry name" value="ALDEHYDE DEHYDROGENASE-RELATED"/>
    <property type="match status" value="1"/>
</dbReference>
<dbReference type="FunFam" id="3.40.605.10:FF:000011">
    <property type="entry name" value="ALD5p Mitochondrial aldehyde dehydrogenase"/>
    <property type="match status" value="1"/>
</dbReference>
<accession>A0A9N9VFY8</accession>
<comment type="similarity">
    <text evidence="1 7">Belongs to the aldehyde dehydrogenase family.</text>
</comment>
<evidence type="ECO:0000256" key="3">
    <source>
        <dbReference type="ARBA" id="ARBA00023027"/>
    </source>
</evidence>
<evidence type="ECO:0000259" key="8">
    <source>
        <dbReference type="Pfam" id="PF00171"/>
    </source>
</evidence>
<comment type="caution">
    <text evidence="9">The sequence shown here is derived from an EMBL/GenBank/DDBJ whole genome shotgun (WGS) entry which is preliminary data.</text>
</comment>
<keyword evidence="10" id="KW-1185">Reference proteome</keyword>
<feature type="active site" evidence="6">
    <location>
        <position position="267"/>
    </location>
</feature>
<evidence type="ECO:0000256" key="6">
    <source>
        <dbReference type="PROSITE-ProRule" id="PRU10007"/>
    </source>
</evidence>
<dbReference type="EC" id="1.2.1.3" evidence="4"/>
<evidence type="ECO:0000256" key="7">
    <source>
        <dbReference type="RuleBase" id="RU003345"/>
    </source>
</evidence>
<dbReference type="SUPFAM" id="SSF53720">
    <property type="entry name" value="ALDH-like"/>
    <property type="match status" value="1"/>
</dbReference>
<dbReference type="OrthoDB" id="310895at2759"/>
<comment type="catalytic activity">
    <reaction evidence="5">
        <text>an aldehyde + NAD(+) + H2O = a carboxylate + NADH + 2 H(+)</text>
        <dbReference type="Rhea" id="RHEA:16185"/>
        <dbReference type="ChEBI" id="CHEBI:15377"/>
        <dbReference type="ChEBI" id="CHEBI:15378"/>
        <dbReference type="ChEBI" id="CHEBI:17478"/>
        <dbReference type="ChEBI" id="CHEBI:29067"/>
        <dbReference type="ChEBI" id="CHEBI:57540"/>
        <dbReference type="ChEBI" id="CHEBI:57945"/>
        <dbReference type="EC" id="1.2.1.3"/>
    </reaction>
</comment>
<feature type="domain" description="Aldehyde dehydrogenase" evidence="8">
    <location>
        <begin position="29"/>
        <end position="506"/>
    </location>
</feature>
<dbReference type="GO" id="GO:0004029">
    <property type="term" value="F:aldehyde dehydrogenase (NAD+) activity"/>
    <property type="evidence" value="ECO:0007669"/>
    <property type="project" value="UniProtKB-EC"/>
</dbReference>
<dbReference type="InterPro" id="IPR016161">
    <property type="entry name" value="Ald_DH/histidinol_DH"/>
</dbReference>
<dbReference type="InterPro" id="IPR016162">
    <property type="entry name" value="Ald_DH_N"/>
</dbReference>
<name>A0A9N9VFY8_9HYPO</name>
<dbReference type="InterPro" id="IPR015590">
    <property type="entry name" value="Aldehyde_DH_dom"/>
</dbReference>
<dbReference type="CDD" id="cd07091">
    <property type="entry name" value="ALDH_F1-2_Ald2-like"/>
    <property type="match status" value="1"/>
</dbReference>
<dbReference type="AlphaFoldDB" id="A0A9N9VFY8"/>
<dbReference type="Gene3D" id="3.40.309.10">
    <property type="entry name" value="Aldehyde Dehydrogenase, Chain A, domain 2"/>
    <property type="match status" value="1"/>
</dbReference>
<evidence type="ECO:0000256" key="2">
    <source>
        <dbReference type="ARBA" id="ARBA00023002"/>
    </source>
</evidence>
<dbReference type="Gene3D" id="3.40.605.10">
    <property type="entry name" value="Aldehyde Dehydrogenase, Chain A, domain 1"/>
    <property type="match status" value="1"/>
</dbReference>
<dbReference type="Pfam" id="PF00171">
    <property type="entry name" value="Aldedh"/>
    <property type="match status" value="1"/>
</dbReference>
<dbReference type="Proteomes" id="UP000696573">
    <property type="component" value="Unassembled WGS sequence"/>
</dbReference>
<evidence type="ECO:0000313" key="9">
    <source>
        <dbReference type="EMBL" id="CAH0021056.1"/>
    </source>
</evidence>
<protein>
    <recommendedName>
        <fullName evidence="4">aldehyde dehydrogenase (NAD(+))</fullName>
        <ecNumber evidence="4">1.2.1.3</ecNumber>
    </recommendedName>
</protein>
<dbReference type="FunFam" id="3.40.309.10:FF:000012">
    <property type="entry name" value="Betaine aldehyde dehydrogenase"/>
    <property type="match status" value="1"/>
</dbReference>
<sequence>MAANVLVDLTTPNGIRYRQPLGLFINNEFVESKSGETFPTIDPATEEEIARVHAAGINDVEDAVRAARQAFEGAWSDVEGKDRSRLLYKLADLVEENAQVLAAIESWDNAGKPYSTALLEDIPEVIDVFRYYAGWADKSYGQVIQTRGTQLNYTVPEPVGVCGQIIPWNYPIVMASWKLAPAIAAGNTVILKVSEQTPLSALFLASLVAPAGFPPGVINIINGFGPVAGSALASHTNVDKIAFTGSTQTGKEIMKLASSNLKSVTLETGGKSPLMIFNDADLHAAVGAAYPGIMANAGQNCSANSRVLVQEDIYDRFLKLFKSKAVSDTTIGDPFDQDTSQGPQITRMQFDRILSYIQSGKDEGAKLVHGGKAYKNLNGKGFYLEPTIFSHVTPQMRIYREEIFGPVVVILPFKSEDEVVKMANDTEFGLAAAIFTRDISRAHRITRKIKAGILAVASMLTRKQAVWINNSQTVDPRIPFGGFKQSGIGQEQGEAGIKAYTNYKTVVVDLAPEGHSQTSLEPKL</sequence>
<evidence type="ECO:0000256" key="5">
    <source>
        <dbReference type="ARBA" id="ARBA00049194"/>
    </source>
</evidence>
<evidence type="ECO:0000256" key="4">
    <source>
        <dbReference type="ARBA" id="ARBA00024226"/>
    </source>
</evidence>
<evidence type="ECO:0000313" key="10">
    <source>
        <dbReference type="Proteomes" id="UP000696573"/>
    </source>
</evidence>
<dbReference type="PROSITE" id="PS00687">
    <property type="entry name" value="ALDEHYDE_DEHYDR_GLU"/>
    <property type="match status" value="1"/>
</dbReference>
<evidence type="ECO:0000256" key="1">
    <source>
        <dbReference type="ARBA" id="ARBA00009986"/>
    </source>
</evidence>
<proteinExistence type="inferred from homology"/>
<gene>
    <name evidence="9" type="ORF">CRHIZ90672A_00017556</name>
</gene>